<keyword evidence="6" id="KW-1185">Reference proteome</keyword>
<accession>A0A835YUQ9</accession>
<proteinExistence type="predicted"/>
<keyword evidence="1" id="KW-0812">Transmembrane</keyword>
<evidence type="ECO:0000313" key="5">
    <source>
        <dbReference type="EMBL" id="KAG5181063.1"/>
    </source>
</evidence>
<dbReference type="PANTHER" id="PTHR34286">
    <property type="entry name" value="TRANSMEMBRANE PROTEIN"/>
    <property type="match status" value="1"/>
</dbReference>
<dbReference type="Proteomes" id="UP000664859">
    <property type="component" value="Unassembled WGS sequence"/>
</dbReference>
<sequence>MGGGRKFHYPKYVWSPAGGWWNQPTAWQRNTAVAFGAIALLNLAVFNLSRQLERRPVAPHKHIPSQLWCTHAEEDDPSLAKGWGSR</sequence>
<evidence type="ECO:0000313" key="4">
    <source>
        <dbReference type="EMBL" id="KAG5179469.1"/>
    </source>
</evidence>
<dbReference type="EMBL" id="JAFCMP010000344">
    <property type="protein sequence ID" value="KAG5181063.1"/>
    <property type="molecule type" value="Genomic_DNA"/>
</dbReference>
<dbReference type="PANTHER" id="PTHR34286:SF1">
    <property type="entry name" value="TRANSMEMBRANE PROTEIN"/>
    <property type="match status" value="1"/>
</dbReference>
<protein>
    <submittedName>
        <fullName evidence="5">Uncharacterized protein</fullName>
    </submittedName>
</protein>
<dbReference type="EMBL" id="JAFCMP010000465">
    <property type="protein sequence ID" value="KAG5179469.1"/>
    <property type="molecule type" value="Genomic_DNA"/>
</dbReference>
<keyword evidence="1" id="KW-0472">Membrane</keyword>
<gene>
    <name evidence="5" type="ORF">JKP88DRAFT_322411</name>
    <name evidence="3" type="ORF">JKP88DRAFT_350219</name>
    <name evidence="2" type="ORF">JKP88DRAFT_351105</name>
    <name evidence="4" type="ORF">JKP88DRAFT_354734</name>
</gene>
<organism evidence="5 6">
    <name type="scientific">Tribonema minus</name>
    <dbReference type="NCBI Taxonomy" id="303371"/>
    <lineage>
        <taxon>Eukaryota</taxon>
        <taxon>Sar</taxon>
        <taxon>Stramenopiles</taxon>
        <taxon>Ochrophyta</taxon>
        <taxon>PX clade</taxon>
        <taxon>Xanthophyceae</taxon>
        <taxon>Tribonematales</taxon>
        <taxon>Tribonemataceae</taxon>
        <taxon>Tribonema</taxon>
    </lineage>
</organism>
<comment type="caution">
    <text evidence="5">The sequence shown here is derived from an EMBL/GenBank/DDBJ whole genome shotgun (WGS) entry which is preliminary data.</text>
</comment>
<dbReference type="EMBL" id="JAFCMP010000537">
    <property type="protein sequence ID" value="KAG5176408.1"/>
    <property type="molecule type" value="Genomic_DNA"/>
</dbReference>
<dbReference type="EMBL" id="JAFCMP010000512">
    <property type="protein sequence ID" value="KAG5178849.1"/>
    <property type="molecule type" value="Genomic_DNA"/>
</dbReference>
<evidence type="ECO:0000313" key="3">
    <source>
        <dbReference type="EMBL" id="KAG5178849.1"/>
    </source>
</evidence>
<name>A0A835YUQ9_9STRA</name>
<evidence type="ECO:0000313" key="6">
    <source>
        <dbReference type="Proteomes" id="UP000664859"/>
    </source>
</evidence>
<evidence type="ECO:0000256" key="1">
    <source>
        <dbReference type="SAM" id="Phobius"/>
    </source>
</evidence>
<reference evidence="5" key="1">
    <citation type="submission" date="2021-02" db="EMBL/GenBank/DDBJ databases">
        <title>First Annotated Genome of the Yellow-green Alga Tribonema minus.</title>
        <authorList>
            <person name="Mahan K.M."/>
        </authorList>
    </citation>
    <scope>NUCLEOTIDE SEQUENCE</scope>
    <source>
        <strain evidence="5">UTEX B ZZ1240</strain>
    </source>
</reference>
<dbReference type="OrthoDB" id="191492at2759"/>
<dbReference type="AlphaFoldDB" id="A0A835YUQ9"/>
<evidence type="ECO:0000313" key="2">
    <source>
        <dbReference type="EMBL" id="KAG5176408.1"/>
    </source>
</evidence>
<feature type="transmembrane region" description="Helical" evidence="1">
    <location>
        <begin position="31"/>
        <end position="48"/>
    </location>
</feature>
<keyword evidence="1" id="KW-1133">Transmembrane helix</keyword>